<dbReference type="RefSeq" id="WP_119931123.1">
    <property type="nucleotide sequence ID" value="NZ_QZEY01000023.1"/>
</dbReference>
<evidence type="ECO:0000313" key="1">
    <source>
        <dbReference type="EMBL" id="RJL22047.1"/>
    </source>
</evidence>
<dbReference type="EMBL" id="QZEY01000023">
    <property type="protein sequence ID" value="RJL22047.1"/>
    <property type="molecule type" value="Genomic_DNA"/>
</dbReference>
<dbReference type="Gene3D" id="3.40.30.10">
    <property type="entry name" value="Glutaredoxin"/>
    <property type="match status" value="1"/>
</dbReference>
<reference evidence="1 2" key="1">
    <citation type="submission" date="2018-09" db="EMBL/GenBank/DDBJ databases">
        <title>YIM 75507 draft genome.</title>
        <authorList>
            <person name="Tang S."/>
            <person name="Feng Y."/>
        </authorList>
    </citation>
    <scope>NUCLEOTIDE SEQUENCE [LARGE SCALE GENOMIC DNA]</scope>
    <source>
        <strain evidence="1 2">YIM 75507</strain>
    </source>
</reference>
<keyword evidence="2" id="KW-1185">Reference proteome</keyword>
<evidence type="ECO:0000313" key="2">
    <source>
        <dbReference type="Proteomes" id="UP000265768"/>
    </source>
</evidence>
<dbReference type="Proteomes" id="UP000265768">
    <property type="component" value="Unassembled WGS sequence"/>
</dbReference>
<dbReference type="OrthoDB" id="128449at2"/>
<dbReference type="AlphaFoldDB" id="A0A3A4A7Q8"/>
<gene>
    <name evidence="1" type="ORF">D5H75_36205</name>
</gene>
<dbReference type="SUPFAM" id="SSF52833">
    <property type="entry name" value="Thioredoxin-like"/>
    <property type="match status" value="1"/>
</dbReference>
<name>A0A3A4A7Q8_9ACTN</name>
<protein>
    <submittedName>
        <fullName evidence="1">TlpA family protein disulfide reductase</fullName>
    </submittedName>
</protein>
<accession>A0A3A4A7Q8</accession>
<proteinExistence type="predicted"/>
<organism evidence="1 2">
    <name type="scientific">Bailinhaonella thermotolerans</name>
    <dbReference type="NCBI Taxonomy" id="1070861"/>
    <lineage>
        <taxon>Bacteria</taxon>
        <taxon>Bacillati</taxon>
        <taxon>Actinomycetota</taxon>
        <taxon>Actinomycetes</taxon>
        <taxon>Streptosporangiales</taxon>
        <taxon>Streptosporangiaceae</taxon>
        <taxon>Bailinhaonella</taxon>
    </lineage>
</organism>
<dbReference type="InterPro" id="IPR036249">
    <property type="entry name" value="Thioredoxin-like_sf"/>
</dbReference>
<comment type="caution">
    <text evidence="1">The sequence shown here is derived from an EMBL/GenBank/DDBJ whole genome shotgun (WGS) entry which is preliminary data.</text>
</comment>
<sequence>MPYLVAAVVLIGAICLLDLVLTIGVIRRLKAQDQTLRSHEARLDSLAMGEPPPMERLAPGAAVGEFTATTTDGETLTRDSLGDLVAFVSPECGACRTLVSELAALPPGRTGGRERVLAVVVAAEPGEASEYVTKLTPVARVVVEDYDGAVGKAFQNTWMPSLYLLAGDHTVAASGGSLGDVPLEAAPSR</sequence>